<keyword evidence="3" id="KW-1185">Reference proteome</keyword>
<dbReference type="EMBL" id="JACSQP010000001">
    <property type="protein sequence ID" value="MBD7956475.1"/>
    <property type="molecule type" value="Genomic_DNA"/>
</dbReference>
<evidence type="ECO:0000313" key="2">
    <source>
        <dbReference type="EMBL" id="MBD7956475.1"/>
    </source>
</evidence>
<proteinExistence type="predicted"/>
<keyword evidence="1" id="KW-1133">Transmembrane helix</keyword>
<keyword evidence="1" id="KW-0812">Transmembrane</keyword>
<evidence type="ECO:0000313" key="3">
    <source>
        <dbReference type="Proteomes" id="UP000648352"/>
    </source>
</evidence>
<evidence type="ECO:0000256" key="1">
    <source>
        <dbReference type="SAM" id="Phobius"/>
    </source>
</evidence>
<protein>
    <submittedName>
        <fullName evidence="2">Uncharacterized protein</fullName>
    </submittedName>
</protein>
<gene>
    <name evidence="2" type="ORF">H9651_02355</name>
</gene>
<comment type="caution">
    <text evidence="2">The sequence shown here is derived from an EMBL/GenBank/DDBJ whole genome shotgun (WGS) entry which is preliminary data.</text>
</comment>
<organism evidence="2 3">
    <name type="scientific">Microbacterium pullorum</name>
    <dbReference type="NCBI Taxonomy" id="2762236"/>
    <lineage>
        <taxon>Bacteria</taxon>
        <taxon>Bacillati</taxon>
        <taxon>Actinomycetota</taxon>
        <taxon>Actinomycetes</taxon>
        <taxon>Micrococcales</taxon>
        <taxon>Microbacteriaceae</taxon>
        <taxon>Microbacterium</taxon>
    </lineage>
</organism>
<name>A0ABR8RZ08_9MICO</name>
<keyword evidence="1" id="KW-0472">Membrane</keyword>
<dbReference type="RefSeq" id="WP_191717474.1">
    <property type="nucleotide sequence ID" value="NZ_JACSQP010000001.1"/>
</dbReference>
<accession>A0ABR8RZ08</accession>
<feature type="transmembrane region" description="Helical" evidence="1">
    <location>
        <begin position="183"/>
        <end position="202"/>
    </location>
</feature>
<sequence>MKVEILAMKHWRNRRVRAGSGEPLRRYRWWQMFGRSLRSITLRCTDGTTSTYTVDVRHAGDMSDGEIRARLYVDGALQSYAKMPTRFSVPGGHIEVAVTGFGLKRCHYVRPDGTERQLSTHPRSAEGRRARLHQRHPRLSHVIGLISVAFVVAGLCVEVPQIIEALSQMPPIADSIGVFTSPIQLPLHINLLIGLAAVLGSTERALRMRSSWIDDLAS</sequence>
<feature type="transmembrane region" description="Helical" evidence="1">
    <location>
        <begin position="139"/>
        <end position="163"/>
    </location>
</feature>
<reference evidence="2 3" key="1">
    <citation type="submission" date="2020-08" db="EMBL/GenBank/DDBJ databases">
        <title>A Genomic Blueprint of the Chicken Gut Microbiome.</title>
        <authorList>
            <person name="Gilroy R."/>
            <person name="Ravi A."/>
            <person name="Getino M."/>
            <person name="Pursley I."/>
            <person name="Horton D.L."/>
            <person name="Alikhan N.-F."/>
            <person name="Baker D."/>
            <person name="Gharbi K."/>
            <person name="Hall N."/>
            <person name="Watson M."/>
            <person name="Adriaenssens E.M."/>
            <person name="Foster-Nyarko E."/>
            <person name="Jarju S."/>
            <person name="Secka A."/>
            <person name="Antonio M."/>
            <person name="Oren A."/>
            <person name="Chaudhuri R."/>
            <person name="La Ragione R.M."/>
            <person name="Hildebrand F."/>
            <person name="Pallen M.J."/>
        </authorList>
    </citation>
    <scope>NUCLEOTIDE SEQUENCE [LARGE SCALE GENOMIC DNA]</scope>
    <source>
        <strain evidence="2 3">Sa4CUA7</strain>
    </source>
</reference>
<dbReference type="Proteomes" id="UP000648352">
    <property type="component" value="Unassembled WGS sequence"/>
</dbReference>